<dbReference type="Gene3D" id="1.25.40.10">
    <property type="entry name" value="Tetratricopeptide repeat domain"/>
    <property type="match status" value="2"/>
</dbReference>
<dbReference type="SMART" id="SM00028">
    <property type="entry name" value="TPR"/>
    <property type="match status" value="5"/>
</dbReference>
<dbReference type="SUPFAM" id="SSF55874">
    <property type="entry name" value="ATPase domain of HSP90 chaperone/DNA topoisomerase II/histidine kinase"/>
    <property type="match status" value="1"/>
</dbReference>
<feature type="chain" id="PRO_5046683457" description="histidine kinase" evidence="6">
    <location>
        <begin position="24"/>
        <end position="698"/>
    </location>
</feature>
<keyword evidence="9" id="KW-1185">Reference proteome</keyword>
<sequence>MIICRWVPLLGVLLLLSGPLARAQSPESAPLKRALARATSDTACVLLLADLSATYRYSRFDSVRYYAQRGLRLARRIGFRRGEGRCLSRLGILMGERGNLPAALRINLQALQLNEDSHDLAGTARTLNQTGLLYFALDDFRPALRYFFRALQLYEQSGSTDDSQLISVLTNLGASYEGLHQLDSTAYFLDRAHALTIAPHPRGWSCWGNPLPYVLREIGLLHASRGQTAQAIVYYHRSAAAAVPENDQRSRSRAYQYLAELYRSRQLPDSSIFYARRALAVGQTLPFTLGILRNSALLANAFEARGRPDSTLKYLHIMLTAQDSLHDPQRIKQLDAIGFAEQQRLRQLEEETTRFNASLRLYLLWAGLGIMALTALLLGAFVWRQRRANQVLQQLNEQITEQKSQLTQQRDRLAHMLQELRAAQSQLVLREKMATLGELMTGVAQEIQNPISNVKNLAAISAALCQEIREELAKLPLALDEQQDIEGMFENLSRYQSRIVKQGQRADDIVAGMLDYSSSRPALRQPTDLNVLANEYMRLVYHDQRLKNRHFNAALLPRLWPDLPMVPLVRQDVGRVLVSLFTNAFYAVQQRQRQSLDDDYVPQVTLVTELVGDYVEVRVRDNGLGISAAARANVFQRFFTTKPSGEGTGLGLAVSYEIVTRGHGGTLRVESVEGEYTEFIMQLPLADKSLPTTWATPA</sequence>
<keyword evidence="4" id="KW-0175">Coiled coil</keyword>
<gene>
    <name evidence="8" type="ORF">O9Z63_06150</name>
</gene>
<evidence type="ECO:0000313" key="8">
    <source>
        <dbReference type="EMBL" id="WBO85826.1"/>
    </source>
</evidence>
<dbReference type="InterPro" id="IPR011990">
    <property type="entry name" value="TPR-like_helical_dom_sf"/>
</dbReference>
<keyword evidence="5" id="KW-0812">Transmembrane</keyword>
<dbReference type="PANTHER" id="PTHR43065:SF42">
    <property type="entry name" value="TWO-COMPONENT SENSOR PPRA"/>
    <property type="match status" value="1"/>
</dbReference>
<evidence type="ECO:0000256" key="5">
    <source>
        <dbReference type="SAM" id="Phobius"/>
    </source>
</evidence>
<dbReference type="Pfam" id="PF13424">
    <property type="entry name" value="TPR_12"/>
    <property type="match status" value="1"/>
</dbReference>
<feature type="transmembrane region" description="Helical" evidence="5">
    <location>
        <begin position="362"/>
        <end position="383"/>
    </location>
</feature>
<dbReference type="PANTHER" id="PTHR43065">
    <property type="entry name" value="SENSOR HISTIDINE KINASE"/>
    <property type="match status" value="1"/>
</dbReference>
<evidence type="ECO:0000256" key="6">
    <source>
        <dbReference type="SAM" id="SignalP"/>
    </source>
</evidence>
<evidence type="ECO:0000256" key="4">
    <source>
        <dbReference type="SAM" id="Coils"/>
    </source>
</evidence>
<organism evidence="8 9">
    <name type="scientific">Hymenobacter yonginensis</name>
    <dbReference type="NCBI Taxonomy" id="748197"/>
    <lineage>
        <taxon>Bacteria</taxon>
        <taxon>Pseudomonadati</taxon>
        <taxon>Bacteroidota</taxon>
        <taxon>Cytophagia</taxon>
        <taxon>Cytophagales</taxon>
        <taxon>Hymenobacteraceae</taxon>
        <taxon>Hymenobacter</taxon>
    </lineage>
</organism>
<keyword evidence="6" id="KW-0732">Signal</keyword>
<dbReference type="InterPro" id="IPR019734">
    <property type="entry name" value="TPR_rpt"/>
</dbReference>
<dbReference type="InterPro" id="IPR003594">
    <property type="entry name" value="HATPase_dom"/>
</dbReference>
<dbReference type="PROSITE" id="PS50109">
    <property type="entry name" value="HIS_KIN"/>
    <property type="match status" value="1"/>
</dbReference>
<evidence type="ECO:0000256" key="2">
    <source>
        <dbReference type="ARBA" id="ARBA00012438"/>
    </source>
</evidence>
<evidence type="ECO:0000256" key="3">
    <source>
        <dbReference type="PROSITE-ProRule" id="PRU00339"/>
    </source>
</evidence>
<name>A0ABY7PSG9_9BACT</name>
<dbReference type="InterPro" id="IPR036890">
    <property type="entry name" value="HATPase_C_sf"/>
</dbReference>
<dbReference type="InterPro" id="IPR004358">
    <property type="entry name" value="Sig_transdc_His_kin-like_C"/>
</dbReference>
<comment type="catalytic activity">
    <reaction evidence="1">
        <text>ATP + protein L-histidine = ADP + protein N-phospho-L-histidine.</text>
        <dbReference type="EC" id="2.7.13.3"/>
    </reaction>
</comment>
<dbReference type="Gene3D" id="1.10.287.130">
    <property type="match status" value="1"/>
</dbReference>
<dbReference type="Pfam" id="PF02518">
    <property type="entry name" value="HATPase_c"/>
    <property type="match status" value="1"/>
</dbReference>
<evidence type="ECO:0000313" key="9">
    <source>
        <dbReference type="Proteomes" id="UP001211872"/>
    </source>
</evidence>
<evidence type="ECO:0000256" key="1">
    <source>
        <dbReference type="ARBA" id="ARBA00000085"/>
    </source>
</evidence>
<proteinExistence type="predicted"/>
<feature type="signal peptide" evidence="6">
    <location>
        <begin position="1"/>
        <end position="23"/>
    </location>
</feature>
<protein>
    <recommendedName>
        <fullName evidence="2">histidine kinase</fullName>
        <ecNumber evidence="2">2.7.13.3</ecNumber>
    </recommendedName>
</protein>
<dbReference type="RefSeq" id="WP_270128436.1">
    <property type="nucleotide sequence ID" value="NZ_CP115396.1"/>
</dbReference>
<keyword evidence="3" id="KW-0802">TPR repeat</keyword>
<dbReference type="EMBL" id="CP115396">
    <property type="protein sequence ID" value="WBO85826.1"/>
    <property type="molecule type" value="Genomic_DNA"/>
</dbReference>
<dbReference type="Proteomes" id="UP001211872">
    <property type="component" value="Chromosome"/>
</dbReference>
<accession>A0ABY7PSG9</accession>
<keyword evidence="8" id="KW-0547">Nucleotide-binding</keyword>
<keyword evidence="8" id="KW-0067">ATP-binding</keyword>
<dbReference type="SUPFAM" id="SSF48452">
    <property type="entry name" value="TPR-like"/>
    <property type="match status" value="1"/>
</dbReference>
<dbReference type="GO" id="GO:0005524">
    <property type="term" value="F:ATP binding"/>
    <property type="evidence" value="ECO:0007669"/>
    <property type="project" value="UniProtKB-KW"/>
</dbReference>
<dbReference type="Gene3D" id="3.30.565.10">
    <property type="entry name" value="Histidine kinase-like ATPase, C-terminal domain"/>
    <property type="match status" value="1"/>
</dbReference>
<dbReference type="PRINTS" id="PR00344">
    <property type="entry name" value="BCTRLSENSOR"/>
</dbReference>
<feature type="domain" description="Histidine kinase" evidence="7">
    <location>
        <begin position="442"/>
        <end position="687"/>
    </location>
</feature>
<feature type="coiled-coil region" evidence="4">
    <location>
        <begin position="385"/>
        <end position="426"/>
    </location>
</feature>
<keyword evidence="5" id="KW-0472">Membrane</keyword>
<dbReference type="PROSITE" id="PS50005">
    <property type="entry name" value="TPR"/>
    <property type="match status" value="1"/>
</dbReference>
<evidence type="ECO:0000259" key="7">
    <source>
        <dbReference type="PROSITE" id="PS50109"/>
    </source>
</evidence>
<feature type="repeat" description="TPR" evidence="3">
    <location>
        <begin position="124"/>
        <end position="157"/>
    </location>
</feature>
<dbReference type="InterPro" id="IPR005467">
    <property type="entry name" value="His_kinase_dom"/>
</dbReference>
<dbReference type="EC" id="2.7.13.3" evidence="2"/>
<dbReference type="SMART" id="SM00387">
    <property type="entry name" value="HATPase_c"/>
    <property type="match status" value="1"/>
</dbReference>
<keyword evidence="5" id="KW-1133">Transmembrane helix</keyword>
<reference evidence="8 9" key="1">
    <citation type="journal article" date="2011" name="Int. J. Syst. Evol. Microbiol.">
        <title>Hymenobacter yonginensis sp. nov., isolated from a mesotrophic artificial lake.</title>
        <authorList>
            <person name="Joung Y."/>
            <person name="Cho S.H."/>
            <person name="Kim H."/>
            <person name="Kim S.B."/>
            <person name="Joh K."/>
        </authorList>
    </citation>
    <scope>NUCLEOTIDE SEQUENCE [LARGE SCALE GENOMIC DNA]</scope>
    <source>
        <strain evidence="8 9">KCTC 22745</strain>
    </source>
</reference>